<dbReference type="EMBL" id="CP003221">
    <property type="protein sequence ID" value="EGJ48630.1"/>
    <property type="molecule type" value="Genomic_DNA"/>
</dbReference>
<organism evidence="2 3">
    <name type="scientific">Desulfocurvibacter africanus subsp. africanus str. Walvis Bay</name>
    <dbReference type="NCBI Taxonomy" id="690850"/>
    <lineage>
        <taxon>Bacteria</taxon>
        <taxon>Pseudomonadati</taxon>
        <taxon>Thermodesulfobacteriota</taxon>
        <taxon>Desulfovibrionia</taxon>
        <taxon>Desulfovibrionales</taxon>
        <taxon>Desulfovibrionaceae</taxon>
        <taxon>Desulfocurvibacter</taxon>
    </lineage>
</organism>
<protein>
    <submittedName>
        <fullName evidence="2">Uncharacterized protein</fullName>
    </submittedName>
</protein>
<evidence type="ECO:0000313" key="2">
    <source>
        <dbReference type="EMBL" id="EGJ48630.1"/>
    </source>
</evidence>
<dbReference type="KEGG" id="daf:Desaf_0272"/>
<gene>
    <name evidence="2" type="ORF">Desaf_0272</name>
</gene>
<name>F3YU24_DESAF</name>
<proteinExistence type="predicted"/>
<dbReference type="HOGENOM" id="CLU_2492715_0_0_7"/>
<keyword evidence="3" id="KW-1185">Reference proteome</keyword>
<keyword evidence="1" id="KW-0175">Coiled coil</keyword>
<evidence type="ECO:0000313" key="3">
    <source>
        <dbReference type="Proteomes" id="UP000007844"/>
    </source>
</evidence>
<feature type="coiled-coil region" evidence="1">
    <location>
        <begin position="31"/>
        <end position="58"/>
    </location>
</feature>
<dbReference type="STRING" id="690850.Desaf_0272"/>
<evidence type="ECO:0000256" key="1">
    <source>
        <dbReference type="SAM" id="Coils"/>
    </source>
</evidence>
<accession>F3YU24</accession>
<reference evidence="2 3" key="1">
    <citation type="journal article" date="2011" name="J. Bacteriol.">
        <title>Genome sequence of the mercury-methylating and pleomorphic Desulfovibrio africanus Strain Walvis Bay.</title>
        <authorList>
            <person name="Brown S.D."/>
            <person name="Wall J.D."/>
            <person name="Kucken A.M."/>
            <person name="Gilmour C.C."/>
            <person name="Podar M."/>
            <person name="Brandt C.C."/>
            <person name="Teshima H."/>
            <person name="Detter J.C."/>
            <person name="Han C.S."/>
            <person name="Land M.L."/>
            <person name="Lucas S."/>
            <person name="Han J."/>
            <person name="Pennacchio L."/>
            <person name="Nolan M."/>
            <person name="Pitluck S."/>
            <person name="Woyke T."/>
            <person name="Goodwin L."/>
            <person name="Palumbo A.V."/>
            <person name="Elias D.A."/>
        </authorList>
    </citation>
    <scope>NUCLEOTIDE SEQUENCE [LARGE SCALE GENOMIC DNA]</scope>
    <source>
        <strain evidence="2 3">Walvis Bay</strain>
    </source>
</reference>
<dbReference type="AlphaFoldDB" id="F3YU24"/>
<dbReference type="Proteomes" id="UP000007844">
    <property type="component" value="Chromosome"/>
</dbReference>
<dbReference type="RefSeq" id="WP_014258488.1">
    <property type="nucleotide sequence ID" value="NC_016629.1"/>
</dbReference>
<sequence length="86" mass="9969">MSEWESCRRRLLEQANEFKTRIGKLLSDAKGRESEAEVEALRSRLREMEARVRELSRPGSALDELRQGAGRTVGKLKEVWRKTIAR</sequence>